<dbReference type="Pfam" id="PF00572">
    <property type="entry name" value="Ribosomal_L13"/>
    <property type="match status" value="1"/>
</dbReference>
<keyword evidence="5" id="KW-0934">Plastid</keyword>
<geneLocation type="chloroplast" evidence="5"/>
<evidence type="ECO:0000256" key="4">
    <source>
        <dbReference type="HAMAP-Rule" id="MF_01366"/>
    </source>
</evidence>
<comment type="subunit">
    <text evidence="4">Part of the 50S ribosomal subunit.</text>
</comment>
<dbReference type="InterPro" id="IPR036899">
    <property type="entry name" value="Ribosomal_uL13_sf"/>
</dbReference>
<dbReference type="PANTHER" id="PTHR11545:SF41">
    <property type="entry name" value="50S RIBOSOMAL PROTEIN L13, CHLOROPLASTIC"/>
    <property type="match status" value="1"/>
</dbReference>
<comment type="similarity">
    <text evidence="1 4">Belongs to the universal ribosomal protein uL13 family.</text>
</comment>
<dbReference type="InterPro" id="IPR005823">
    <property type="entry name" value="Ribosomal_uL13_bac-type"/>
</dbReference>
<comment type="subcellular location">
    <subcellularLocation>
        <location evidence="4">Plastid</location>
        <location evidence="4">Chloroplast</location>
    </subcellularLocation>
</comment>
<dbReference type="InterPro" id="IPR005822">
    <property type="entry name" value="Ribosomal_uL13"/>
</dbReference>
<sequence length="137" mass="15545">MNDTFIPNSNYSTKKWYIIDANNKSVGRIATVISTVLQGKHKPDYHPSVDMGDSIIVINAEKVIADSSKIKYHVYSPGRPGSSLKKLVNRIPRKIIEDTVRNMLPKGIRPAIPKRLRIYDSSEHPHSAQNPIMFENY</sequence>
<evidence type="ECO:0000313" key="5">
    <source>
        <dbReference type="EMBL" id="WAJ57537.1"/>
    </source>
</evidence>
<dbReference type="NCBIfam" id="TIGR01066">
    <property type="entry name" value="rplM_bact"/>
    <property type="match status" value="1"/>
</dbReference>
<name>A0A9E8Y9R4_9STRA</name>
<dbReference type="EMBL" id="OM827248">
    <property type="protein sequence ID" value="WAJ57537.1"/>
    <property type="molecule type" value="Genomic_DNA"/>
</dbReference>
<organism evidence="5">
    <name type="scientific">Actinocyclus sp.</name>
    <name type="common">in: diatoms</name>
    <dbReference type="NCBI Taxonomy" id="1923973"/>
    <lineage>
        <taxon>Eukaryota</taxon>
        <taxon>Sar</taxon>
        <taxon>Stramenopiles</taxon>
        <taxon>Ochrophyta</taxon>
        <taxon>Bacillariophyta</taxon>
        <taxon>Coscinodiscophyceae</taxon>
        <taxon>Coscinodiscophycidae</taxon>
        <taxon>Coscinodiscales</taxon>
        <taxon>Hemidiscaceae</taxon>
        <taxon>Actinocyclus</taxon>
    </lineage>
</organism>
<dbReference type="HAMAP" id="MF_01366">
    <property type="entry name" value="Ribosomal_uL13"/>
    <property type="match status" value="1"/>
</dbReference>
<dbReference type="Gene3D" id="3.90.1180.10">
    <property type="entry name" value="Ribosomal protein L13"/>
    <property type="match status" value="1"/>
</dbReference>
<gene>
    <name evidence="4 5" type="primary">rpl13</name>
</gene>
<dbReference type="GO" id="GO:0003729">
    <property type="term" value="F:mRNA binding"/>
    <property type="evidence" value="ECO:0007669"/>
    <property type="project" value="TreeGrafter"/>
</dbReference>
<keyword evidence="3 4" id="KW-0687">Ribonucleoprotein</keyword>
<keyword evidence="2 4" id="KW-0689">Ribosomal protein</keyword>
<accession>A0A9E8Y9R4</accession>
<dbReference type="GO" id="GO:0006412">
    <property type="term" value="P:translation"/>
    <property type="evidence" value="ECO:0007669"/>
    <property type="project" value="UniProtKB-UniRule"/>
</dbReference>
<dbReference type="PIRSF" id="PIRSF002181">
    <property type="entry name" value="Ribosomal_L13"/>
    <property type="match status" value="1"/>
</dbReference>
<keyword evidence="5" id="KW-0150">Chloroplast</keyword>
<evidence type="ECO:0000256" key="2">
    <source>
        <dbReference type="ARBA" id="ARBA00022980"/>
    </source>
</evidence>
<proteinExistence type="inferred from homology"/>
<dbReference type="GO" id="GO:0005762">
    <property type="term" value="C:mitochondrial large ribosomal subunit"/>
    <property type="evidence" value="ECO:0007669"/>
    <property type="project" value="TreeGrafter"/>
</dbReference>
<evidence type="ECO:0000256" key="1">
    <source>
        <dbReference type="ARBA" id="ARBA00006227"/>
    </source>
</evidence>
<dbReference type="AlphaFoldDB" id="A0A9E8Y9R4"/>
<dbReference type="SUPFAM" id="SSF52161">
    <property type="entry name" value="Ribosomal protein L13"/>
    <property type="match status" value="1"/>
</dbReference>
<dbReference type="GO" id="GO:0003735">
    <property type="term" value="F:structural constituent of ribosome"/>
    <property type="evidence" value="ECO:0007669"/>
    <property type="project" value="InterPro"/>
</dbReference>
<reference evidence="5" key="1">
    <citation type="submission" date="2022-02" db="EMBL/GenBank/DDBJ databases">
        <authorList>
            <person name="Wang Y."/>
            <person name="Chen N."/>
        </authorList>
    </citation>
    <scope>NUCLEOTIDE SEQUENCE</scope>
</reference>
<dbReference type="CDD" id="cd00392">
    <property type="entry name" value="Ribosomal_L13"/>
    <property type="match status" value="1"/>
</dbReference>
<protein>
    <recommendedName>
        <fullName evidence="4">Large ribosomal subunit protein uL13c</fullName>
    </recommendedName>
</protein>
<dbReference type="GO" id="GO:0017148">
    <property type="term" value="P:negative regulation of translation"/>
    <property type="evidence" value="ECO:0007669"/>
    <property type="project" value="TreeGrafter"/>
</dbReference>
<dbReference type="PANTHER" id="PTHR11545">
    <property type="entry name" value="RIBOSOMAL PROTEIN L13"/>
    <property type="match status" value="1"/>
</dbReference>
<evidence type="ECO:0000256" key="3">
    <source>
        <dbReference type="ARBA" id="ARBA00023274"/>
    </source>
</evidence>
<dbReference type="GO" id="GO:0009507">
    <property type="term" value="C:chloroplast"/>
    <property type="evidence" value="ECO:0007669"/>
    <property type="project" value="UniProtKB-SubCell"/>
</dbReference>